<keyword evidence="3" id="KW-0539">Nucleus</keyword>
<feature type="compositionally biased region" description="Basic residues" evidence="4">
    <location>
        <begin position="111"/>
        <end position="122"/>
    </location>
</feature>
<feature type="DNA-binding region" description="HMG box" evidence="3">
    <location>
        <begin position="41"/>
        <end position="109"/>
    </location>
</feature>
<evidence type="ECO:0000313" key="6">
    <source>
        <dbReference type="EMBL" id="OSX68166.1"/>
    </source>
</evidence>
<dbReference type="PANTHER" id="PTHR10270">
    <property type="entry name" value="SOX TRANSCRIPTION FACTOR"/>
    <property type="match status" value="1"/>
</dbReference>
<feature type="compositionally biased region" description="Polar residues" evidence="4">
    <location>
        <begin position="167"/>
        <end position="194"/>
    </location>
</feature>
<keyword evidence="7" id="KW-1185">Reference proteome</keyword>
<dbReference type="Gene3D" id="1.10.30.10">
    <property type="entry name" value="High mobility group box domain"/>
    <property type="match status" value="1"/>
</dbReference>
<dbReference type="PANTHER" id="PTHR10270:SF161">
    <property type="entry name" value="SEX-DETERMINING REGION Y PROTEIN"/>
    <property type="match status" value="1"/>
</dbReference>
<evidence type="ECO:0000256" key="2">
    <source>
        <dbReference type="ARBA" id="ARBA00023163"/>
    </source>
</evidence>
<name>A0A1X6NI99_9APHY</name>
<dbReference type="GeneID" id="36332843"/>
<feature type="domain" description="HMG box" evidence="5">
    <location>
        <begin position="41"/>
        <end position="109"/>
    </location>
</feature>
<feature type="region of interest" description="Disordered" evidence="4">
    <location>
        <begin position="106"/>
        <end position="148"/>
    </location>
</feature>
<dbReference type="SUPFAM" id="SSF47095">
    <property type="entry name" value="HMG-box"/>
    <property type="match status" value="1"/>
</dbReference>
<dbReference type="InterPro" id="IPR050140">
    <property type="entry name" value="SRY-related_HMG-box_TF-like"/>
</dbReference>
<dbReference type="Proteomes" id="UP000194127">
    <property type="component" value="Unassembled WGS sequence"/>
</dbReference>
<dbReference type="SMART" id="SM00398">
    <property type="entry name" value="HMG"/>
    <property type="match status" value="1"/>
</dbReference>
<evidence type="ECO:0000256" key="3">
    <source>
        <dbReference type="PROSITE-ProRule" id="PRU00267"/>
    </source>
</evidence>
<keyword evidence="1 3" id="KW-0238">DNA-binding</keyword>
<evidence type="ECO:0000313" key="7">
    <source>
        <dbReference type="Proteomes" id="UP000194127"/>
    </source>
</evidence>
<proteinExistence type="predicted"/>
<dbReference type="GO" id="GO:0000978">
    <property type="term" value="F:RNA polymerase II cis-regulatory region sequence-specific DNA binding"/>
    <property type="evidence" value="ECO:0007669"/>
    <property type="project" value="TreeGrafter"/>
</dbReference>
<dbReference type="Pfam" id="PF00505">
    <property type="entry name" value="HMG_box"/>
    <property type="match status" value="1"/>
</dbReference>
<evidence type="ECO:0000256" key="4">
    <source>
        <dbReference type="SAM" id="MobiDB-lite"/>
    </source>
</evidence>
<dbReference type="InterPro" id="IPR036910">
    <property type="entry name" value="HMG_box_dom_sf"/>
</dbReference>
<dbReference type="GO" id="GO:0005634">
    <property type="term" value="C:nucleus"/>
    <property type="evidence" value="ECO:0007669"/>
    <property type="project" value="UniProtKB-UniRule"/>
</dbReference>
<dbReference type="AlphaFoldDB" id="A0A1X6NI99"/>
<feature type="region of interest" description="Disordered" evidence="4">
    <location>
        <begin position="240"/>
        <end position="259"/>
    </location>
</feature>
<feature type="region of interest" description="Disordered" evidence="4">
    <location>
        <begin position="418"/>
        <end position="440"/>
    </location>
</feature>
<dbReference type="EMBL" id="KZ110591">
    <property type="protein sequence ID" value="OSX68166.1"/>
    <property type="molecule type" value="Genomic_DNA"/>
</dbReference>
<evidence type="ECO:0000259" key="5">
    <source>
        <dbReference type="PROSITE" id="PS50118"/>
    </source>
</evidence>
<dbReference type="RefSeq" id="XP_024344960.1">
    <property type="nucleotide sequence ID" value="XM_024487894.1"/>
</dbReference>
<dbReference type="GO" id="GO:0030154">
    <property type="term" value="P:cell differentiation"/>
    <property type="evidence" value="ECO:0007669"/>
    <property type="project" value="TreeGrafter"/>
</dbReference>
<dbReference type="STRING" id="670580.A0A1X6NI99"/>
<reference evidence="6 7" key="1">
    <citation type="submission" date="2017-04" db="EMBL/GenBank/DDBJ databases">
        <title>Genome Sequence of the Model Brown-Rot Fungus Postia placenta SB12.</title>
        <authorList>
            <consortium name="DOE Joint Genome Institute"/>
            <person name="Gaskell J."/>
            <person name="Kersten P."/>
            <person name="Larrondo L.F."/>
            <person name="Canessa P."/>
            <person name="Martinez D."/>
            <person name="Hibbett D."/>
            <person name="Schmoll M."/>
            <person name="Kubicek C.P."/>
            <person name="Martinez A.T."/>
            <person name="Yadav J."/>
            <person name="Master E."/>
            <person name="Magnuson J.K."/>
            <person name="James T."/>
            <person name="Yaver D."/>
            <person name="Berka R."/>
            <person name="Labutti K."/>
            <person name="Lipzen A."/>
            <person name="Aerts A."/>
            <person name="Barry K."/>
            <person name="Henrissat B."/>
            <person name="Blanchette R."/>
            <person name="Grigoriev I."/>
            <person name="Cullen D."/>
        </authorList>
    </citation>
    <scope>NUCLEOTIDE SEQUENCE [LARGE SCALE GENOMIC DNA]</scope>
    <source>
        <strain evidence="6 7">MAD-698-R-SB12</strain>
    </source>
</reference>
<accession>A0A1X6NI99</accession>
<feature type="compositionally biased region" description="Basic and acidic residues" evidence="4">
    <location>
        <begin position="431"/>
        <end position="440"/>
    </location>
</feature>
<feature type="region of interest" description="Disordered" evidence="4">
    <location>
        <begin position="281"/>
        <end position="300"/>
    </location>
</feature>
<organism evidence="6 7">
    <name type="scientific">Postia placenta MAD-698-R-SB12</name>
    <dbReference type="NCBI Taxonomy" id="670580"/>
    <lineage>
        <taxon>Eukaryota</taxon>
        <taxon>Fungi</taxon>
        <taxon>Dikarya</taxon>
        <taxon>Basidiomycota</taxon>
        <taxon>Agaricomycotina</taxon>
        <taxon>Agaricomycetes</taxon>
        <taxon>Polyporales</taxon>
        <taxon>Adustoporiaceae</taxon>
        <taxon>Rhodonia</taxon>
    </lineage>
</organism>
<protein>
    <recommendedName>
        <fullName evidence="5">HMG box domain-containing protein</fullName>
    </recommendedName>
</protein>
<dbReference type="PROSITE" id="PS50118">
    <property type="entry name" value="HMG_BOX_2"/>
    <property type="match status" value="1"/>
</dbReference>
<keyword evidence="2" id="KW-0804">Transcription</keyword>
<feature type="region of interest" description="Disordered" evidence="4">
    <location>
        <begin position="321"/>
        <end position="340"/>
    </location>
</feature>
<dbReference type="GO" id="GO:0001228">
    <property type="term" value="F:DNA-binding transcription activator activity, RNA polymerase II-specific"/>
    <property type="evidence" value="ECO:0007669"/>
    <property type="project" value="TreeGrafter"/>
</dbReference>
<gene>
    <name evidence="6" type="ORF">POSPLADRAFT_1165711</name>
</gene>
<dbReference type="OrthoDB" id="1919336at2759"/>
<sequence>MSGSSLYYGTAGDVDIHYDVELDDDPHMSLTSQTLNADGTPKRPMNAFMIFARKRRPEISAANQMMRTGDVSKILSKEWNAMSMSEKKFYLDQAKKLKDNFNSKYPDYVYRRRPNNSRKKRKSDAGHEAESPEYSPGVDKADPSIDEISPISSDELTIRSPVHAHHSQSQSPDHSIAFSSGTEGSVSPRSSLQYPHNIPSGVGRYEDALSYPDYPAAASPVTTYPSHTQHAHHLANSSWANRVEQSRPDWPSVPGLDSEATRQRISDACYPSDFRSEAYTSQLGQRSWSTVGQPISSTSAPAMTSRYANADFPTLTSAFTFDQPSSQRTSSMLSSPTSVPVTQHEYTSSMRMDRAHDQNDRRGDMYRGLTHSNTLPLPGNGHYVASPGAPYQWQQQNRPVPTTQSLQTGGTVLASSETAYLPQPGSNPHAYWDRGRFDAR</sequence>
<feature type="region of interest" description="Disordered" evidence="4">
    <location>
        <begin position="162"/>
        <end position="199"/>
    </location>
</feature>
<dbReference type="InterPro" id="IPR009071">
    <property type="entry name" value="HMG_box_dom"/>
</dbReference>
<evidence type="ECO:0000256" key="1">
    <source>
        <dbReference type="ARBA" id="ARBA00023125"/>
    </source>
</evidence>